<dbReference type="AlphaFoldDB" id="Q0UY43"/>
<reference evidence="2" key="1">
    <citation type="journal article" date="2007" name="Plant Cell">
        <title>Dothideomycete-plant interactions illuminated by genome sequencing and EST analysis of the wheat pathogen Stagonospora nodorum.</title>
        <authorList>
            <person name="Hane J.K."/>
            <person name="Lowe R.G."/>
            <person name="Solomon P.S."/>
            <person name="Tan K.C."/>
            <person name="Schoch C.L."/>
            <person name="Spatafora J.W."/>
            <person name="Crous P.W."/>
            <person name="Kodira C."/>
            <person name="Birren B.W."/>
            <person name="Galagan J.E."/>
            <person name="Torriani S.F."/>
            <person name="McDonald B.A."/>
            <person name="Oliver R.P."/>
        </authorList>
    </citation>
    <scope>NUCLEOTIDE SEQUENCE [LARGE SCALE GENOMIC DNA]</scope>
    <source>
        <strain evidence="2">SN15 / ATCC MYA-4574 / FGSC 10173</strain>
    </source>
</reference>
<dbReference type="HOGENOM" id="CLU_3410734_0_0_1"/>
<dbReference type="KEGG" id="pno:SNOG_03321"/>
<dbReference type="GeneID" id="5970746"/>
<dbReference type="Proteomes" id="UP000001055">
    <property type="component" value="Unassembled WGS sequence"/>
</dbReference>
<evidence type="ECO:0000313" key="2">
    <source>
        <dbReference type="Proteomes" id="UP000001055"/>
    </source>
</evidence>
<sequence>MTSPLQPPYRELHAQSHAVLNLSNGISGF</sequence>
<organism evidence="1 2">
    <name type="scientific">Phaeosphaeria nodorum (strain SN15 / ATCC MYA-4574 / FGSC 10173)</name>
    <name type="common">Glume blotch fungus</name>
    <name type="synonym">Parastagonospora nodorum</name>
    <dbReference type="NCBI Taxonomy" id="321614"/>
    <lineage>
        <taxon>Eukaryota</taxon>
        <taxon>Fungi</taxon>
        <taxon>Dikarya</taxon>
        <taxon>Ascomycota</taxon>
        <taxon>Pezizomycotina</taxon>
        <taxon>Dothideomycetes</taxon>
        <taxon>Pleosporomycetidae</taxon>
        <taxon>Pleosporales</taxon>
        <taxon>Pleosporineae</taxon>
        <taxon>Phaeosphaeriaceae</taxon>
        <taxon>Parastagonospora</taxon>
    </lineage>
</organism>
<dbReference type="InParanoid" id="Q0UY43"/>
<dbReference type="RefSeq" id="XP_001793889.1">
    <property type="nucleotide sequence ID" value="XM_001793837.1"/>
</dbReference>
<name>Q0UY43_PHANO</name>
<gene>
    <name evidence="1" type="ORF">SNOG_03321</name>
</gene>
<accession>Q0UY43</accession>
<protein>
    <submittedName>
        <fullName evidence="1">Uncharacterized protein</fullName>
    </submittedName>
</protein>
<dbReference type="EMBL" id="CH445328">
    <property type="protein sequence ID" value="EAT90052.1"/>
    <property type="molecule type" value="Genomic_DNA"/>
</dbReference>
<evidence type="ECO:0000313" key="1">
    <source>
        <dbReference type="EMBL" id="EAT90052.1"/>
    </source>
</evidence>
<proteinExistence type="predicted"/>